<comment type="caution">
    <text evidence="1">The sequence shown here is derived from an EMBL/GenBank/DDBJ whole genome shotgun (WGS) entry which is preliminary data.</text>
</comment>
<dbReference type="EMBL" id="SRHE01000197">
    <property type="protein sequence ID" value="TWW09715.1"/>
    <property type="molecule type" value="Genomic_DNA"/>
</dbReference>
<gene>
    <name evidence="1" type="ORF">E3A20_11580</name>
</gene>
<reference evidence="1 2" key="2">
    <citation type="submission" date="2019-08" db="EMBL/GenBank/DDBJ databases">
        <authorList>
            <person name="Henke P."/>
        </authorList>
    </citation>
    <scope>NUCLEOTIDE SEQUENCE [LARGE SCALE GENOMIC DNA]</scope>
    <source>
        <strain evidence="1">Phe10_nw2017</strain>
    </source>
</reference>
<evidence type="ECO:0000313" key="2">
    <source>
        <dbReference type="Proteomes" id="UP000321083"/>
    </source>
</evidence>
<proteinExistence type="predicted"/>
<dbReference type="Proteomes" id="UP000321083">
    <property type="component" value="Unassembled WGS sequence"/>
</dbReference>
<keyword evidence="2" id="KW-1185">Reference proteome</keyword>
<protein>
    <submittedName>
        <fullName evidence="1">Uncharacterized protein</fullName>
    </submittedName>
</protein>
<name>A0A5C6M6C2_9PLAN</name>
<accession>A0A5C6M6C2</accession>
<sequence>MSISGNNVGWMIQRGYIGLAESVIPPALDASIVERTDKS</sequence>
<dbReference type="AlphaFoldDB" id="A0A5C6M6C2"/>
<evidence type="ECO:0000313" key="1">
    <source>
        <dbReference type="EMBL" id="TWW09715.1"/>
    </source>
</evidence>
<organism evidence="1 2">
    <name type="scientific">Planctomyces bekefii</name>
    <dbReference type="NCBI Taxonomy" id="1653850"/>
    <lineage>
        <taxon>Bacteria</taxon>
        <taxon>Pseudomonadati</taxon>
        <taxon>Planctomycetota</taxon>
        <taxon>Planctomycetia</taxon>
        <taxon>Planctomycetales</taxon>
        <taxon>Planctomycetaceae</taxon>
        <taxon>Planctomyces</taxon>
    </lineage>
</organism>
<reference evidence="1 2" key="1">
    <citation type="submission" date="2019-08" db="EMBL/GenBank/DDBJ databases">
        <title>100 year-old enigma solved: identification of Planctomyces bekefii, the type genus and species of the phylum Planctomycetes.</title>
        <authorList>
            <person name="Svetlana D.N."/>
            <person name="Overmann J."/>
        </authorList>
    </citation>
    <scope>NUCLEOTIDE SEQUENCE [LARGE SCALE GENOMIC DNA]</scope>
    <source>
        <strain evidence="1">Phe10_nw2017</strain>
    </source>
</reference>